<dbReference type="GO" id="GO:0005634">
    <property type="term" value="C:nucleus"/>
    <property type="evidence" value="ECO:0007669"/>
    <property type="project" value="UniProtKB-SubCell"/>
</dbReference>
<dbReference type="SMART" id="SM00338">
    <property type="entry name" value="BRLZ"/>
    <property type="match status" value="1"/>
</dbReference>
<dbReference type="AlphaFoldDB" id="A0A1W0XCP0"/>
<evidence type="ECO:0000256" key="2">
    <source>
        <dbReference type="ARBA" id="ARBA00007163"/>
    </source>
</evidence>
<dbReference type="GO" id="GO:0089713">
    <property type="term" value="C:Cbf1-Met4-Met28 complex"/>
    <property type="evidence" value="ECO:0007669"/>
    <property type="project" value="TreeGrafter"/>
</dbReference>
<dbReference type="Gene3D" id="1.20.5.170">
    <property type="match status" value="1"/>
</dbReference>
<evidence type="ECO:0000313" key="12">
    <source>
        <dbReference type="EMBL" id="OQV25220.1"/>
    </source>
</evidence>
<proteinExistence type="inferred from homology"/>
<evidence type="ECO:0000256" key="3">
    <source>
        <dbReference type="ARBA" id="ARBA00023015"/>
    </source>
</evidence>
<dbReference type="PROSITE" id="PS00036">
    <property type="entry name" value="BZIP_BASIC"/>
    <property type="match status" value="1"/>
</dbReference>
<dbReference type="PANTHER" id="PTHR13044:SF14">
    <property type="entry name" value="CRYPTOCEPHAL, ISOFORM A"/>
    <property type="match status" value="1"/>
</dbReference>
<accession>A0A1W0XCP0</accession>
<feature type="domain" description="C2H2-type" evidence="10">
    <location>
        <begin position="12"/>
        <end position="42"/>
    </location>
</feature>
<evidence type="ECO:0000256" key="4">
    <source>
        <dbReference type="ARBA" id="ARBA00023125"/>
    </source>
</evidence>
<evidence type="ECO:0000256" key="6">
    <source>
        <dbReference type="ARBA" id="ARBA00023242"/>
    </source>
</evidence>
<name>A0A1W0XCP0_HYPEX</name>
<feature type="compositionally biased region" description="Basic and acidic residues" evidence="9">
    <location>
        <begin position="415"/>
        <end position="427"/>
    </location>
</feature>
<feature type="domain" description="BZIP" evidence="11">
    <location>
        <begin position="316"/>
        <end position="367"/>
    </location>
</feature>
<evidence type="ECO:0000259" key="11">
    <source>
        <dbReference type="PROSITE" id="PS50217"/>
    </source>
</evidence>
<feature type="region of interest" description="Disordered" evidence="9">
    <location>
        <begin position="397"/>
        <end position="427"/>
    </location>
</feature>
<dbReference type="InterPro" id="IPR004827">
    <property type="entry name" value="bZIP"/>
</dbReference>
<keyword evidence="7" id="KW-0862">Zinc</keyword>
<feature type="region of interest" description="Disordered" evidence="9">
    <location>
        <begin position="259"/>
        <end position="325"/>
    </location>
</feature>
<dbReference type="GO" id="GO:0008270">
    <property type="term" value="F:zinc ion binding"/>
    <property type="evidence" value="ECO:0007669"/>
    <property type="project" value="UniProtKB-KW"/>
</dbReference>
<dbReference type="InterPro" id="IPR046347">
    <property type="entry name" value="bZIP_sf"/>
</dbReference>
<evidence type="ECO:0000313" key="13">
    <source>
        <dbReference type="Proteomes" id="UP000192578"/>
    </source>
</evidence>
<comment type="subcellular location">
    <subcellularLocation>
        <location evidence="1">Nucleus</location>
    </subcellularLocation>
</comment>
<keyword evidence="7" id="KW-0863">Zinc-finger</keyword>
<dbReference type="InterPro" id="IPR013087">
    <property type="entry name" value="Znf_C2H2_type"/>
</dbReference>
<keyword evidence="8" id="KW-0175">Coiled coil</keyword>
<evidence type="ECO:0000256" key="7">
    <source>
        <dbReference type="PROSITE-ProRule" id="PRU00042"/>
    </source>
</evidence>
<evidence type="ECO:0000256" key="9">
    <source>
        <dbReference type="SAM" id="MobiDB-lite"/>
    </source>
</evidence>
<dbReference type="PANTHER" id="PTHR13044">
    <property type="entry name" value="ACTIVATING TRANSCRIPTION FACTOR ATF 4/5"/>
    <property type="match status" value="1"/>
</dbReference>
<keyword evidence="5" id="KW-0804">Transcription</keyword>
<protein>
    <recommendedName>
        <fullName evidence="14">BZIP domain-containing protein</fullName>
    </recommendedName>
</protein>
<feature type="coiled-coil region" evidence="8">
    <location>
        <begin position="341"/>
        <end position="393"/>
    </location>
</feature>
<keyword evidence="3" id="KW-0805">Transcription regulation</keyword>
<dbReference type="PROSITE" id="PS50157">
    <property type="entry name" value="ZINC_FINGER_C2H2_2"/>
    <property type="match status" value="1"/>
</dbReference>
<gene>
    <name evidence="12" type="ORF">BV898_00908</name>
</gene>
<dbReference type="GO" id="GO:0001228">
    <property type="term" value="F:DNA-binding transcription activator activity, RNA polymerase II-specific"/>
    <property type="evidence" value="ECO:0007669"/>
    <property type="project" value="TreeGrafter"/>
</dbReference>
<dbReference type="PROSITE" id="PS50217">
    <property type="entry name" value="BZIP"/>
    <property type="match status" value="1"/>
</dbReference>
<evidence type="ECO:0008006" key="14">
    <source>
        <dbReference type="Google" id="ProtNLM"/>
    </source>
</evidence>
<keyword evidence="13" id="KW-1185">Reference proteome</keyword>
<comment type="caution">
    <text evidence="12">The sequence shown here is derived from an EMBL/GenBank/DDBJ whole genome shotgun (WGS) entry which is preliminary data.</text>
</comment>
<sequence length="427" mass="46515">MALSVNGNLKPFPCDIDACKKSFVSVDKLNHHQHKEHGVPRKLSLNMGAVRSLKPPGLDSSDTPTPTRMMGDLDLITGLPKNDGMEIPMSGMTGLLNEYDLTPSIFDSDFKNSIGNIADKRSPRTGKLRGLSPRVSGIDRTLQPALGGAAFASVPSTSTGLASLSTMPRSPGAYFLTHITSNGTFVSSPVLPGSPMFAPMGGLQTLMPFAFPASPNIRQQSFPYGGPTVTVTAPSAPDPLQAQLQSLWASSTLDALRETLTPKSEGSSAEEKDSKKKKGKRKAEDLEDSISDSISITSEMSSTPARRARPILETDDPALADKRRRNRIAAEKCRIKRKDRQNGLEQENEGLKDKIRQLEKKTAELNRVSQEVVRNLQNENATLKTENQSYRRLIAMVPGSHDQQPSTAGFPVILKSDRDFKTERHAK</sequence>
<evidence type="ECO:0000256" key="1">
    <source>
        <dbReference type="ARBA" id="ARBA00004123"/>
    </source>
</evidence>
<keyword evidence="6" id="KW-0539">Nucleus</keyword>
<dbReference type="SUPFAM" id="SSF57959">
    <property type="entry name" value="Leucine zipper domain"/>
    <property type="match status" value="1"/>
</dbReference>
<dbReference type="Pfam" id="PF07716">
    <property type="entry name" value="bZIP_2"/>
    <property type="match status" value="1"/>
</dbReference>
<feature type="compositionally biased region" description="Low complexity" evidence="9">
    <location>
        <begin position="291"/>
        <end position="302"/>
    </location>
</feature>
<dbReference type="GO" id="GO:0000977">
    <property type="term" value="F:RNA polymerase II transcription regulatory region sequence-specific DNA binding"/>
    <property type="evidence" value="ECO:0007669"/>
    <property type="project" value="TreeGrafter"/>
</dbReference>
<evidence type="ECO:0000256" key="5">
    <source>
        <dbReference type="ARBA" id="ARBA00023163"/>
    </source>
</evidence>
<evidence type="ECO:0000256" key="8">
    <source>
        <dbReference type="SAM" id="Coils"/>
    </source>
</evidence>
<keyword evidence="4" id="KW-0238">DNA-binding</keyword>
<dbReference type="Proteomes" id="UP000192578">
    <property type="component" value="Unassembled WGS sequence"/>
</dbReference>
<keyword evidence="7" id="KW-0479">Metal-binding</keyword>
<dbReference type="PROSITE" id="PS00028">
    <property type="entry name" value="ZINC_FINGER_C2H2_1"/>
    <property type="match status" value="1"/>
</dbReference>
<dbReference type="EMBL" id="MTYJ01000003">
    <property type="protein sequence ID" value="OQV25220.1"/>
    <property type="molecule type" value="Genomic_DNA"/>
</dbReference>
<comment type="similarity">
    <text evidence="2">Belongs to the bZIP family.</text>
</comment>
<reference evidence="13" key="1">
    <citation type="submission" date="2017-01" db="EMBL/GenBank/DDBJ databases">
        <title>Comparative genomics of anhydrobiosis in the tardigrade Hypsibius dujardini.</title>
        <authorList>
            <person name="Yoshida Y."/>
            <person name="Koutsovoulos G."/>
            <person name="Laetsch D."/>
            <person name="Stevens L."/>
            <person name="Kumar S."/>
            <person name="Horikawa D."/>
            <person name="Ishino K."/>
            <person name="Komine S."/>
            <person name="Tomita M."/>
            <person name="Blaxter M."/>
            <person name="Arakawa K."/>
        </authorList>
    </citation>
    <scope>NUCLEOTIDE SEQUENCE [LARGE SCALE GENOMIC DNA]</scope>
    <source>
        <strain evidence="13">Z151</strain>
    </source>
</reference>
<evidence type="ECO:0000259" key="10">
    <source>
        <dbReference type="PROSITE" id="PS50157"/>
    </source>
</evidence>
<dbReference type="CDD" id="cd14686">
    <property type="entry name" value="bZIP"/>
    <property type="match status" value="1"/>
</dbReference>
<organism evidence="12 13">
    <name type="scientific">Hypsibius exemplaris</name>
    <name type="common">Freshwater tardigrade</name>
    <dbReference type="NCBI Taxonomy" id="2072580"/>
    <lineage>
        <taxon>Eukaryota</taxon>
        <taxon>Metazoa</taxon>
        <taxon>Ecdysozoa</taxon>
        <taxon>Tardigrada</taxon>
        <taxon>Eutardigrada</taxon>
        <taxon>Parachela</taxon>
        <taxon>Hypsibioidea</taxon>
        <taxon>Hypsibiidae</taxon>
        <taxon>Hypsibius</taxon>
    </lineage>
</organism>
<dbReference type="OrthoDB" id="295274at2759"/>